<proteinExistence type="predicted"/>
<dbReference type="AlphaFoldDB" id="A0A6P5GR67"/>
<name>A0A6P5GR67_ANACO</name>
<evidence type="ECO:0000313" key="3">
    <source>
        <dbReference type="RefSeq" id="XP_020107950.1"/>
    </source>
</evidence>
<reference evidence="3" key="2">
    <citation type="submission" date="2025-08" db="UniProtKB">
        <authorList>
            <consortium name="RefSeq"/>
        </authorList>
    </citation>
    <scope>IDENTIFICATION</scope>
    <source>
        <tissue evidence="3">Leaf</tissue>
    </source>
</reference>
<dbReference type="RefSeq" id="XP_020107950.1">
    <property type="nucleotide sequence ID" value="XM_020252361.1"/>
</dbReference>
<sequence length="76" mass="8192">MEIGCFKSKRNGIRVSCSGFDAAITNAKANALDLNCQVCAAASGIGRWRVVCALMSQQFLLVMMFILMVKSATLDT</sequence>
<accession>A0A6P5GR67</accession>
<keyword evidence="2" id="KW-1185">Reference proteome</keyword>
<keyword evidence="1" id="KW-0812">Transmembrane</keyword>
<keyword evidence="1" id="KW-1133">Transmembrane helix</keyword>
<gene>
    <name evidence="3" type="primary">LOC109723871</name>
</gene>
<feature type="transmembrane region" description="Helical" evidence="1">
    <location>
        <begin position="50"/>
        <end position="69"/>
    </location>
</feature>
<protein>
    <submittedName>
        <fullName evidence="3">Uncharacterized protein LOC109723871 isoform X4</fullName>
    </submittedName>
</protein>
<dbReference type="GeneID" id="109723871"/>
<organism evidence="2 3">
    <name type="scientific">Ananas comosus</name>
    <name type="common">Pineapple</name>
    <name type="synonym">Ananas ananas</name>
    <dbReference type="NCBI Taxonomy" id="4615"/>
    <lineage>
        <taxon>Eukaryota</taxon>
        <taxon>Viridiplantae</taxon>
        <taxon>Streptophyta</taxon>
        <taxon>Embryophyta</taxon>
        <taxon>Tracheophyta</taxon>
        <taxon>Spermatophyta</taxon>
        <taxon>Magnoliopsida</taxon>
        <taxon>Liliopsida</taxon>
        <taxon>Poales</taxon>
        <taxon>Bromeliaceae</taxon>
        <taxon>Bromelioideae</taxon>
        <taxon>Ananas</taxon>
    </lineage>
</organism>
<reference evidence="2" key="1">
    <citation type="journal article" date="2015" name="Nat. Genet.">
        <title>The pineapple genome and the evolution of CAM photosynthesis.</title>
        <authorList>
            <person name="Ming R."/>
            <person name="VanBuren R."/>
            <person name="Wai C.M."/>
            <person name="Tang H."/>
            <person name="Schatz M.C."/>
            <person name="Bowers J.E."/>
            <person name="Lyons E."/>
            <person name="Wang M.L."/>
            <person name="Chen J."/>
            <person name="Biggers E."/>
            <person name="Zhang J."/>
            <person name="Huang L."/>
            <person name="Zhang L."/>
            <person name="Miao W."/>
            <person name="Zhang J."/>
            <person name="Ye Z."/>
            <person name="Miao C."/>
            <person name="Lin Z."/>
            <person name="Wang H."/>
            <person name="Zhou H."/>
            <person name="Yim W.C."/>
            <person name="Priest H.D."/>
            <person name="Zheng C."/>
            <person name="Woodhouse M."/>
            <person name="Edger P.P."/>
            <person name="Guyot R."/>
            <person name="Guo H.B."/>
            <person name="Guo H."/>
            <person name="Zheng G."/>
            <person name="Singh R."/>
            <person name="Sharma A."/>
            <person name="Min X."/>
            <person name="Zheng Y."/>
            <person name="Lee H."/>
            <person name="Gurtowski J."/>
            <person name="Sedlazeck F.J."/>
            <person name="Harkess A."/>
            <person name="McKain M.R."/>
            <person name="Liao Z."/>
            <person name="Fang J."/>
            <person name="Liu J."/>
            <person name="Zhang X."/>
            <person name="Zhang Q."/>
            <person name="Hu W."/>
            <person name="Qin Y."/>
            <person name="Wang K."/>
            <person name="Chen L.Y."/>
            <person name="Shirley N."/>
            <person name="Lin Y.R."/>
            <person name="Liu L.Y."/>
            <person name="Hernandez A.G."/>
            <person name="Wright C.L."/>
            <person name="Bulone V."/>
            <person name="Tuskan G.A."/>
            <person name="Heath K."/>
            <person name="Zee F."/>
            <person name="Moore P.H."/>
            <person name="Sunkar R."/>
            <person name="Leebens-Mack J.H."/>
            <person name="Mockler T."/>
            <person name="Bennetzen J.L."/>
            <person name="Freeling M."/>
            <person name="Sankoff D."/>
            <person name="Paterson A.H."/>
            <person name="Zhu X."/>
            <person name="Yang X."/>
            <person name="Smith J.A."/>
            <person name="Cushman J.C."/>
            <person name="Paull R.E."/>
            <person name="Yu Q."/>
        </authorList>
    </citation>
    <scope>NUCLEOTIDE SEQUENCE [LARGE SCALE GENOMIC DNA]</scope>
    <source>
        <strain evidence="2">cv. F153</strain>
    </source>
</reference>
<evidence type="ECO:0000256" key="1">
    <source>
        <dbReference type="SAM" id="Phobius"/>
    </source>
</evidence>
<dbReference type="Proteomes" id="UP000515123">
    <property type="component" value="Linkage group 18"/>
</dbReference>
<evidence type="ECO:0000313" key="2">
    <source>
        <dbReference type="Proteomes" id="UP000515123"/>
    </source>
</evidence>
<keyword evidence="1" id="KW-0472">Membrane</keyword>